<dbReference type="SUPFAM" id="SSF142921">
    <property type="entry name" value="WGR domain-like"/>
    <property type="match status" value="1"/>
</dbReference>
<proteinExistence type="predicted"/>
<reference evidence="2 3" key="1">
    <citation type="journal article" date="2019" name="Genome Biol. Evol.">
        <title>Day and night: Metabolic profiles and evolutionary relationships of six axenic non-marine cyanobacteria.</title>
        <authorList>
            <person name="Will S.E."/>
            <person name="Henke P."/>
            <person name="Boedeker C."/>
            <person name="Huang S."/>
            <person name="Brinkmann H."/>
            <person name="Rohde M."/>
            <person name="Jarek M."/>
            <person name="Friedl T."/>
            <person name="Seufert S."/>
            <person name="Schumacher M."/>
            <person name="Overmann J."/>
            <person name="Neumann-Schaal M."/>
            <person name="Petersen J."/>
        </authorList>
    </citation>
    <scope>NUCLEOTIDE SEQUENCE [LARGE SCALE GENOMIC DNA]</scope>
    <source>
        <strain evidence="2 3">SAG 39.79</strain>
    </source>
</reference>
<dbReference type="CDD" id="cd07996">
    <property type="entry name" value="WGR_MMR_like"/>
    <property type="match status" value="1"/>
</dbReference>
<comment type="caution">
    <text evidence="2">The sequence shown here is derived from an EMBL/GenBank/DDBJ whole genome shotgun (WGS) entry which is preliminary data.</text>
</comment>
<dbReference type="AlphaFoldDB" id="A0AB37UHB3"/>
<dbReference type="InterPro" id="IPR036930">
    <property type="entry name" value="WGR_dom_sf"/>
</dbReference>
<dbReference type="Pfam" id="PF05406">
    <property type="entry name" value="WGR"/>
    <property type="match status" value="1"/>
</dbReference>
<dbReference type="InterPro" id="IPR049809">
    <property type="entry name" value="YehF/YfeS-like_WGR"/>
</dbReference>
<dbReference type="PROSITE" id="PS51977">
    <property type="entry name" value="WGR"/>
    <property type="match status" value="1"/>
</dbReference>
<evidence type="ECO:0000259" key="1">
    <source>
        <dbReference type="PROSITE" id="PS51977"/>
    </source>
</evidence>
<accession>A0AB37UHB3</accession>
<dbReference type="InterPro" id="IPR008893">
    <property type="entry name" value="WGR_domain"/>
</dbReference>
<evidence type="ECO:0000313" key="2">
    <source>
        <dbReference type="EMBL" id="RUT10756.1"/>
    </source>
</evidence>
<dbReference type="Gene3D" id="2.20.140.10">
    <property type="entry name" value="WGR domain"/>
    <property type="match status" value="1"/>
</dbReference>
<dbReference type="EMBL" id="RSCK01000037">
    <property type="protein sequence ID" value="RUT10756.1"/>
    <property type="molecule type" value="Genomic_DNA"/>
</dbReference>
<gene>
    <name evidence="2" type="ORF">DSM107010_39960</name>
</gene>
<protein>
    <recommendedName>
        <fullName evidence="1">WGR domain-containing protein</fullName>
    </recommendedName>
</protein>
<dbReference type="Proteomes" id="UP000282574">
    <property type="component" value="Unassembled WGS sequence"/>
</dbReference>
<feature type="domain" description="WGR" evidence="1">
    <location>
        <begin position="1"/>
        <end position="84"/>
    </location>
</feature>
<evidence type="ECO:0000313" key="3">
    <source>
        <dbReference type="Proteomes" id="UP000282574"/>
    </source>
</evidence>
<keyword evidence="3" id="KW-1185">Reference proteome</keyword>
<dbReference type="RefSeq" id="WP_106170009.1">
    <property type="nucleotide sequence ID" value="NZ_JAVKZF010000004.1"/>
</dbReference>
<sequence length="84" mass="9963">MSIQYTPSQWRSLAWKREHRYYRAELRQDLFGTWIVMKVWGRIGSRLGGTKETLCITYEEADSCFQAAIQKRAKRGYTLQGDNR</sequence>
<name>A0AB37UHB3_9CYAN</name>
<organism evidence="2 3">
    <name type="scientific">Chroococcidiopsis cubana SAG 39.79</name>
    <dbReference type="NCBI Taxonomy" id="388085"/>
    <lineage>
        <taxon>Bacteria</taxon>
        <taxon>Bacillati</taxon>
        <taxon>Cyanobacteriota</taxon>
        <taxon>Cyanophyceae</taxon>
        <taxon>Chroococcidiopsidales</taxon>
        <taxon>Chroococcidiopsidaceae</taxon>
        <taxon>Chroococcidiopsis</taxon>
    </lineage>
</organism>